<dbReference type="Gene3D" id="3.40.462.20">
    <property type="match status" value="1"/>
</dbReference>
<comment type="similarity">
    <text evidence="2">Belongs to the oxygen-dependent FAD-linked oxidoreductase family.</text>
</comment>
<dbReference type="PROSITE" id="PS00862">
    <property type="entry name" value="OX2_COVAL_FAD"/>
    <property type="match status" value="1"/>
</dbReference>
<dbReference type="InterPro" id="IPR016167">
    <property type="entry name" value="FAD-bd_PCMH_sub1"/>
</dbReference>
<evidence type="ECO:0000256" key="3">
    <source>
        <dbReference type="ARBA" id="ARBA00022630"/>
    </source>
</evidence>
<feature type="domain" description="FAD-binding PCMH-type" evidence="6">
    <location>
        <begin position="36"/>
        <end position="206"/>
    </location>
</feature>
<dbReference type="PANTHER" id="PTHR42973">
    <property type="entry name" value="BINDING OXIDOREDUCTASE, PUTATIVE (AFU_ORTHOLOGUE AFUA_1G17690)-RELATED"/>
    <property type="match status" value="1"/>
</dbReference>
<keyword evidence="8" id="KW-1185">Reference proteome</keyword>
<evidence type="ECO:0000313" key="7">
    <source>
        <dbReference type="EMBL" id="MFD0976010.1"/>
    </source>
</evidence>
<keyword evidence="4" id="KW-0274">FAD</keyword>
<dbReference type="InterPro" id="IPR006094">
    <property type="entry name" value="Oxid_FAD_bind_N"/>
</dbReference>
<dbReference type="PANTHER" id="PTHR42973:SF39">
    <property type="entry name" value="FAD-BINDING PCMH-TYPE DOMAIN-CONTAINING PROTEIN"/>
    <property type="match status" value="1"/>
</dbReference>
<gene>
    <name evidence="7" type="ORF">ACFQ1G_04320</name>
</gene>
<evidence type="ECO:0000256" key="5">
    <source>
        <dbReference type="ARBA" id="ARBA00023002"/>
    </source>
</evidence>
<accession>A0ABW3IEX0</accession>
<evidence type="ECO:0000256" key="4">
    <source>
        <dbReference type="ARBA" id="ARBA00022827"/>
    </source>
</evidence>
<dbReference type="SUPFAM" id="SSF56176">
    <property type="entry name" value="FAD-binding/transporter-associated domain-like"/>
    <property type="match status" value="1"/>
</dbReference>
<comment type="cofactor">
    <cofactor evidence="1">
        <name>FAD</name>
        <dbReference type="ChEBI" id="CHEBI:57692"/>
    </cofactor>
</comment>
<evidence type="ECO:0000256" key="2">
    <source>
        <dbReference type="ARBA" id="ARBA00005466"/>
    </source>
</evidence>
<dbReference type="InterPro" id="IPR036318">
    <property type="entry name" value="FAD-bd_PCMH-like_sf"/>
</dbReference>
<reference evidence="8" key="1">
    <citation type="journal article" date="2019" name="Int. J. Syst. Evol. Microbiol.">
        <title>The Global Catalogue of Microorganisms (GCM) 10K type strain sequencing project: providing services to taxonomists for standard genome sequencing and annotation.</title>
        <authorList>
            <consortium name="The Broad Institute Genomics Platform"/>
            <consortium name="The Broad Institute Genome Sequencing Center for Infectious Disease"/>
            <person name="Wu L."/>
            <person name="Ma J."/>
        </authorList>
    </citation>
    <scope>NUCLEOTIDE SEQUENCE [LARGE SCALE GENOMIC DNA]</scope>
    <source>
        <strain evidence="8">CCUG 60898</strain>
    </source>
</reference>
<organism evidence="7 8">
    <name type="scientific">Salinimicrobium gaetbulicola</name>
    <dbReference type="NCBI Taxonomy" id="999702"/>
    <lineage>
        <taxon>Bacteria</taxon>
        <taxon>Pseudomonadati</taxon>
        <taxon>Bacteroidota</taxon>
        <taxon>Flavobacteriia</taxon>
        <taxon>Flavobacteriales</taxon>
        <taxon>Flavobacteriaceae</taxon>
        <taxon>Salinimicrobium</taxon>
    </lineage>
</organism>
<name>A0ABW3IEX0_9FLAO</name>
<evidence type="ECO:0000259" key="6">
    <source>
        <dbReference type="PROSITE" id="PS51387"/>
    </source>
</evidence>
<evidence type="ECO:0000313" key="8">
    <source>
        <dbReference type="Proteomes" id="UP001597100"/>
    </source>
</evidence>
<dbReference type="PROSITE" id="PS51387">
    <property type="entry name" value="FAD_PCMH"/>
    <property type="match status" value="1"/>
</dbReference>
<dbReference type="InterPro" id="IPR006093">
    <property type="entry name" value="Oxy_OxRdtase_FAD_BS"/>
</dbReference>
<evidence type="ECO:0000256" key="1">
    <source>
        <dbReference type="ARBA" id="ARBA00001974"/>
    </source>
</evidence>
<protein>
    <submittedName>
        <fullName evidence="7">FAD-binding oxidoreductase</fullName>
    </submittedName>
</protein>
<keyword evidence="3" id="KW-0285">Flavoprotein</keyword>
<sequence length="468" mass="52201">MDIQGTEKLRSEMEGPVLLPGDEGYDEARALWNGMFDKKPAVIAQCKSTRDVVSAVNFARENELLVAVKGGGHNSAGTGSCDDGLMIDLSLMNKVEVDKDTQIVTAQGGALLSEVDAETQKHGLAVSSGIISHTGVGGLTLGGGFGWISRKFGLTIDSLVSAEVVTADGKVVTASESENPDLFWGIRGGGGNFGVVTSFRIKTHKIGNEVFSGVIVKKFEALKEYMRFFRSYVRKMPDEITIWLVVRHAPPLPFIPEEYHGKLVALIPFVYLGEKEKGEELIQPVRDAEETIGDGSGMHPWTAWQQGFDPLVEHGARNYWKSHHIKELSDECIDVIYKFAQSMPSQECEIFVPHMEGAPSRVSSDATAFPHRNTPFVLNIHTRWRDEADDKKALKWAKDFHEETEPFSQGVYVNFLSDEGSARVRQAYTEEVWEKLVEVKRKWDPNNLFKVNQNIDPQSSWRQHDLVH</sequence>
<dbReference type="EMBL" id="JBHTJP010000032">
    <property type="protein sequence ID" value="MFD0976010.1"/>
    <property type="molecule type" value="Genomic_DNA"/>
</dbReference>
<proteinExistence type="inferred from homology"/>
<dbReference type="Pfam" id="PF01565">
    <property type="entry name" value="FAD_binding_4"/>
    <property type="match status" value="1"/>
</dbReference>
<dbReference type="InterPro" id="IPR016169">
    <property type="entry name" value="FAD-bd_PCMH_sub2"/>
</dbReference>
<dbReference type="RefSeq" id="WP_380737043.1">
    <property type="nucleotide sequence ID" value="NZ_JBHTJP010000032.1"/>
</dbReference>
<dbReference type="Gene3D" id="3.30.43.10">
    <property type="entry name" value="Uridine Diphospho-n-acetylenolpyruvylglucosamine Reductase, domain 2"/>
    <property type="match status" value="1"/>
</dbReference>
<dbReference type="Proteomes" id="UP001597100">
    <property type="component" value="Unassembled WGS sequence"/>
</dbReference>
<dbReference type="InterPro" id="IPR016166">
    <property type="entry name" value="FAD-bd_PCMH"/>
</dbReference>
<dbReference type="Gene3D" id="3.30.465.10">
    <property type="match status" value="1"/>
</dbReference>
<dbReference type="InterPro" id="IPR050416">
    <property type="entry name" value="FAD-linked_Oxidoreductase"/>
</dbReference>
<comment type="caution">
    <text evidence="7">The sequence shown here is derived from an EMBL/GenBank/DDBJ whole genome shotgun (WGS) entry which is preliminary data.</text>
</comment>
<keyword evidence="5" id="KW-0560">Oxidoreductase</keyword>
<dbReference type="InterPro" id="IPR012951">
    <property type="entry name" value="BBE"/>
</dbReference>
<dbReference type="Pfam" id="PF08031">
    <property type="entry name" value="BBE"/>
    <property type="match status" value="1"/>
</dbReference>